<comment type="caution">
    <text evidence="2">The sequence shown here is derived from an EMBL/GenBank/DDBJ whole genome shotgun (WGS) entry which is preliminary data.</text>
</comment>
<gene>
    <name evidence="2" type="ORF">ACFFJK_12105</name>
</gene>
<dbReference type="EMBL" id="JBHLWP010000011">
    <property type="protein sequence ID" value="MFC0252633.1"/>
    <property type="molecule type" value="Genomic_DNA"/>
</dbReference>
<keyword evidence="3" id="KW-1185">Reference proteome</keyword>
<dbReference type="Proteomes" id="UP001589773">
    <property type="component" value="Unassembled WGS sequence"/>
</dbReference>
<organism evidence="2 3">
    <name type="scientific">Massilia consociata</name>
    <dbReference type="NCBI Taxonomy" id="760117"/>
    <lineage>
        <taxon>Bacteria</taxon>
        <taxon>Pseudomonadati</taxon>
        <taxon>Pseudomonadota</taxon>
        <taxon>Betaproteobacteria</taxon>
        <taxon>Burkholderiales</taxon>
        <taxon>Oxalobacteraceae</taxon>
        <taxon>Telluria group</taxon>
        <taxon>Massilia</taxon>
    </lineage>
</organism>
<name>A0ABV6FGI0_9BURK</name>
<feature type="region of interest" description="Disordered" evidence="1">
    <location>
        <begin position="1"/>
        <end position="73"/>
    </location>
</feature>
<sequence>MASTPTRSRGSEATKSPARAAATAAPAPSASGAGEELPDDVLAAAPADSLPEAATAGGGAQAAPQAAAPALPQGGLATPDQVVELADQLSACADQIHERVMRELRTYSGKPVPDKVQDAARALLEDEILLRQRANGLYADAATFIVKGLGKPQAHLVKLTTEAAEKIRKIGVIGETVGLVGGLLALAGAAASGQAIPVLLALDKVEKQIKAIEALAPKPPAAKA</sequence>
<feature type="compositionally biased region" description="Low complexity" evidence="1">
    <location>
        <begin position="13"/>
        <end position="73"/>
    </location>
</feature>
<reference evidence="2 3" key="1">
    <citation type="submission" date="2024-09" db="EMBL/GenBank/DDBJ databases">
        <authorList>
            <person name="Sun Q."/>
            <person name="Mori K."/>
        </authorList>
    </citation>
    <scope>NUCLEOTIDE SEQUENCE [LARGE SCALE GENOMIC DNA]</scope>
    <source>
        <strain evidence="2 3">CCM 7792</strain>
    </source>
</reference>
<dbReference type="RefSeq" id="WP_379679428.1">
    <property type="nucleotide sequence ID" value="NZ_JBHLWP010000011.1"/>
</dbReference>
<evidence type="ECO:0000256" key="1">
    <source>
        <dbReference type="SAM" id="MobiDB-lite"/>
    </source>
</evidence>
<protein>
    <submittedName>
        <fullName evidence="2">Uncharacterized protein</fullName>
    </submittedName>
</protein>
<evidence type="ECO:0000313" key="2">
    <source>
        <dbReference type="EMBL" id="MFC0252633.1"/>
    </source>
</evidence>
<proteinExistence type="predicted"/>
<evidence type="ECO:0000313" key="3">
    <source>
        <dbReference type="Proteomes" id="UP001589773"/>
    </source>
</evidence>
<accession>A0ABV6FGI0</accession>